<protein>
    <submittedName>
        <fullName evidence="2">Uncharacterized protein</fullName>
    </submittedName>
</protein>
<accession>A0AAW3V4I9</accession>
<evidence type="ECO:0000256" key="1">
    <source>
        <dbReference type="SAM" id="MobiDB-lite"/>
    </source>
</evidence>
<dbReference type="AlphaFoldDB" id="A0AAW3V4I9"/>
<proteinExistence type="predicted"/>
<dbReference type="RefSeq" id="WP_183799591.1">
    <property type="nucleotide sequence ID" value="NZ_JACIII010000009.1"/>
</dbReference>
<feature type="compositionally biased region" description="Basic and acidic residues" evidence="1">
    <location>
        <begin position="27"/>
        <end position="49"/>
    </location>
</feature>
<evidence type="ECO:0000313" key="2">
    <source>
        <dbReference type="EMBL" id="MBB6204675.1"/>
    </source>
</evidence>
<comment type="caution">
    <text evidence="2">The sequence shown here is derived from an EMBL/GenBank/DDBJ whole genome shotgun (WGS) entry which is preliminary data.</text>
</comment>
<name>A0AAW3V4I9_9BURK</name>
<evidence type="ECO:0000313" key="3">
    <source>
        <dbReference type="Proteomes" id="UP000518681"/>
    </source>
</evidence>
<gene>
    <name evidence="2" type="ORF">GGD69_005569</name>
</gene>
<feature type="region of interest" description="Disordered" evidence="1">
    <location>
        <begin position="1"/>
        <end position="49"/>
    </location>
</feature>
<reference evidence="2 3" key="1">
    <citation type="submission" date="2020-08" db="EMBL/GenBank/DDBJ databases">
        <title>Genomic Encyclopedia of Type Strains, Phase IV (KMG-V): Genome sequencing to study the core and pangenomes of soil and plant-associated prokaryotes.</title>
        <authorList>
            <person name="Whitman W."/>
        </authorList>
    </citation>
    <scope>NUCLEOTIDE SEQUENCE [LARGE SCALE GENOMIC DNA]</scope>
    <source>
        <strain evidence="2 3">SEMIA 4013</strain>
    </source>
</reference>
<dbReference type="EMBL" id="JACIIK010000010">
    <property type="protein sequence ID" value="MBB6204675.1"/>
    <property type="molecule type" value="Genomic_DNA"/>
</dbReference>
<dbReference type="Proteomes" id="UP000518681">
    <property type="component" value="Unassembled WGS sequence"/>
</dbReference>
<sequence>MLIDAVRTTAWRRTSTDAPAPPLTQPDLHRLAKKYTDESRESRTEDAVE</sequence>
<organism evidence="2 3">
    <name type="scientific">Paraburkholderia fungorum</name>
    <dbReference type="NCBI Taxonomy" id="134537"/>
    <lineage>
        <taxon>Bacteria</taxon>
        <taxon>Pseudomonadati</taxon>
        <taxon>Pseudomonadota</taxon>
        <taxon>Betaproteobacteria</taxon>
        <taxon>Burkholderiales</taxon>
        <taxon>Burkholderiaceae</taxon>
        <taxon>Paraburkholderia</taxon>
    </lineage>
</organism>